<sequence>MNLALPLLEAIKPSARALKYFTLRSLAEWKIRTNRDRSHFLNPLPFAFIVSCGRSGTTILGDFLGSHPQVKYLYEPYYLWTAIDRQMDVHNLFERIEGRLLMDDRHVGEGSRERFDRLFRSQSKGDRSRLFVEKTPLNALRIGYLEAIAPGAKFVHLVRDGAQVCHSIARLATENEYKIAGKPALNQWWGVDGSK</sequence>
<proteinExistence type="predicted"/>
<dbReference type="RefSeq" id="WP_168570625.1">
    <property type="nucleotide sequence ID" value="NZ_CP051167.1"/>
</dbReference>
<gene>
    <name evidence="1" type="ORF">HCG48_19375</name>
</gene>
<organism evidence="1 2">
    <name type="scientific">Oxynema aestuarii AP17</name>
    <dbReference type="NCBI Taxonomy" id="2064643"/>
    <lineage>
        <taxon>Bacteria</taxon>
        <taxon>Bacillati</taxon>
        <taxon>Cyanobacteriota</taxon>
        <taxon>Cyanophyceae</taxon>
        <taxon>Oscillatoriophycideae</taxon>
        <taxon>Oscillatoriales</taxon>
        <taxon>Oscillatoriaceae</taxon>
        <taxon>Oxynema</taxon>
        <taxon>Oxynema aestuarii</taxon>
    </lineage>
</organism>
<dbReference type="AlphaFoldDB" id="A0A6H1U279"/>
<protein>
    <submittedName>
        <fullName evidence="1">Sulfotransferase</fullName>
    </submittedName>
</protein>
<evidence type="ECO:0000313" key="1">
    <source>
        <dbReference type="EMBL" id="QIZ72477.1"/>
    </source>
</evidence>
<dbReference type="GO" id="GO:0016740">
    <property type="term" value="F:transferase activity"/>
    <property type="evidence" value="ECO:0007669"/>
    <property type="project" value="UniProtKB-KW"/>
</dbReference>
<reference evidence="1 2" key="1">
    <citation type="submission" date="2020-04" db="EMBL/GenBank/DDBJ databases">
        <authorList>
            <person name="Basu S."/>
            <person name="Maruthanayagam V."/>
            <person name="Chakraborty S."/>
            <person name="Pramanik A."/>
            <person name="Mukherjee J."/>
            <person name="Brink B."/>
        </authorList>
    </citation>
    <scope>NUCLEOTIDE SEQUENCE [LARGE SCALE GENOMIC DNA]</scope>
    <source>
        <strain evidence="1 2">AP17</strain>
    </source>
</reference>
<dbReference type="Pfam" id="PF13469">
    <property type="entry name" value="Sulfotransfer_3"/>
    <property type="match status" value="1"/>
</dbReference>
<dbReference type="KEGG" id="oxy:HCG48_19375"/>
<dbReference type="Proteomes" id="UP000500857">
    <property type="component" value="Chromosome"/>
</dbReference>
<dbReference type="InterPro" id="IPR027417">
    <property type="entry name" value="P-loop_NTPase"/>
</dbReference>
<dbReference type="EMBL" id="CP051167">
    <property type="protein sequence ID" value="QIZ72477.1"/>
    <property type="molecule type" value="Genomic_DNA"/>
</dbReference>
<dbReference type="Gene3D" id="3.40.50.300">
    <property type="entry name" value="P-loop containing nucleotide triphosphate hydrolases"/>
    <property type="match status" value="1"/>
</dbReference>
<keyword evidence="2" id="KW-1185">Reference proteome</keyword>
<accession>A0A6H1U279</accession>
<dbReference type="SUPFAM" id="SSF52540">
    <property type="entry name" value="P-loop containing nucleoside triphosphate hydrolases"/>
    <property type="match status" value="1"/>
</dbReference>
<name>A0A6H1U279_9CYAN</name>
<evidence type="ECO:0000313" key="2">
    <source>
        <dbReference type="Proteomes" id="UP000500857"/>
    </source>
</evidence>
<keyword evidence="1" id="KW-0808">Transferase</keyword>